<comment type="caution">
    <text evidence="4">The sequence shown here is derived from an EMBL/GenBank/DDBJ whole genome shotgun (WGS) entry which is preliminary data.</text>
</comment>
<evidence type="ECO:0000313" key="4">
    <source>
        <dbReference type="EMBL" id="GAA4893291.1"/>
    </source>
</evidence>
<dbReference type="PANTHER" id="PTHR35303:SF5">
    <property type="entry name" value="OS02G0197800 PROTEIN"/>
    <property type="match status" value="1"/>
</dbReference>
<keyword evidence="5" id="KW-1185">Reference proteome</keyword>
<protein>
    <submittedName>
        <fullName evidence="4">DUF971 domain-containing protein</fullName>
    </submittedName>
</protein>
<evidence type="ECO:0000256" key="2">
    <source>
        <dbReference type="ARBA" id="ARBA00023004"/>
    </source>
</evidence>
<gene>
    <name evidence="4" type="ORF">GCM10023333_28140</name>
</gene>
<keyword evidence="1" id="KW-0479">Metal-binding</keyword>
<evidence type="ECO:0000313" key="5">
    <source>
        <dbReference type="Proteomes" id="UP001499988"/>
    </source>
</evidence>
<accession>A0ABP9F503</accession>
<reference evidence="5" key="1">
    <citation type="journal article" date="2019" name="Int. J. Syst. Evol. Microbiol.">
        <title>The Global Catalogue of Microorganisms (GCM) 10K type strain sequencing project: providing services to taxonomists for standard genome sequencing and annotation.</title>
        <authorList>
            <consortium name="The Broad Institute Genomics Platform"/>
            <consortium name="The Broad Institute Genome Sequencing Center for Infectious Disease"/>
            <person name="Wu L."/>
            <person name="Ma J."/>
        </authorList>
    </citation>
    <scope>NUCLEOTIDE SEQUENCE [LARGE SCALE GENOMIC DNA]</scope>
    <source>
        <strain evidence="5">JCM 18401</strain>
    </source>
</reference>
<dbReference type="EMBL" id="BAABJZ010000090">
    <property type="protein sequence ID" value="GAA4893291.1"/>
    <property type="molecule type" value="Genomic_DNA"/>
</dbReference>
<dbReference type="Proteomes" id="UP001499988">
    <property type="component" value="Unassembled WGS sequence"/>
</dbReference>
<name>A0ABP9F503_9GAMM</name>
<dbReference type="InterPro" id="IPR038492">
    <property type="entry name" value="GBBH-like_N_sf"/>
</dbReference>
<evidence type="ECO:0000256" key="1">
    <source>
        <dbReference type="ARBA" id="ARBA00022723"/>
    </source>
</evidence>
<feature type="domain" description="Gamma-butyrobetaine hydroxylase-like N-terminal" evidence="3">
    <location>
        <begin position="9"/>
        <end position="89"/>
    </location>
</feature>
<keyword evidence="2" id="KW-0408">Iron</keyword>
<proteinExistence type="predicted"/>
<dbReference type="PANTHER" id="PTHR35303">
    <property type="entry name" value="OS02G0197800 PROTEIN"/>
    <property type="match status" value="1"/>
</dbReference>
<dbReference type="RefSeq" id="WP_345336060.1">
    <property type="nucleotide sequence ID" value="NZ_BAABJZ010000090.1"/>
</dbReference>
<dbReference type="Gene3D" id="3.30.2020.30">
    <property type="match status" value="1"/>
</dbReference>
<sequence length="131" mass="14851">MAPRVTALKLKQSSRVLEIEFDDGESYTLACELLRVCSPSAEVHGHGNPKLVTHKREVNIVKIEPVGAYAVKLVFDDGHDSGLYSWQYLWEMGQNQAELWQDYLSRMRAANASREPLIPLKVQFHDASKPK</sequence>
<organism evidence="4 5">
    <name type="scientific">Ferrimonas pelagia</name>
    <dbReference type="NCBI Taxonomy" id="1177826"/>
    <lineage>
        <taxon>Bacteria</taxon>
        <taxon>Pseudomonadati</taxon>
        <taxon>Pseudomonadota</taxon>
        <taxon>Gammaproteobacteria</taxon>
        <taxon>Alteromonadales</taxon>
        <taxon>Ferrimonadaceae</taxon>
        <taxon>Ferrimonas</taxon>
    </lineage>
</organism>
<dbReference type="InterPro" id="IPR010376">
    <property type="entry name" value="GBBH-like_N"/>
</dbReference>
<evidence type="ECO:0000259" key="3">
    <source>
        <dbReference type="Pfam" id="PF06155"/>
    </source>
</evidence>
<dbReference type="Pfam" id="PF06155">
    <property type="entry name" value="GBBH-like_N"/>
    <property type="match status" value="1"/>
</dbReference>